<proteinExistence type="predicted"/>
<reference evidence="2 3" key="1">
    <citation type="submission" date="2019-06" db="EMBL/GenBank/DDBJ databases">
        <title>Whole genome shotgun sequence of Streptomyces spinoverrucosus NBRC 14228.</title>
        <authorList>
            <person name="Hosoyama A."/>
            <person name="Uohara A."/>
            <person name="Ohji S."/>
            <person name="Ichikawa N."/>
        </authorList>
    </citation>
    <scope>NUCLEOTIDE SEQUENCE [LARGE SCALE GENOMIC DNA]</scope>
    <source>
        <strain evidence="2 3">NBRC 14228</strain>
    </source>
</reference>
<comment type="caution">
    <text evidence="2">The sequence shown here is derived from an EMBL/GenBank/DDBJ whole genome shotgun (WGS) entry which is preliminary data.</text>
</comment>
<feature type="compositionally biased region" description="Basic and acidic residues" evidence="1">
    <location>
        <begin position="33"/>
        <end position="51"/>
    </location>
</feature>
<organism evidence="2 3">
    <name type="scientific">Streptomyces spinoverrucosus</name>
    <dbReference type="NCBI Taxonomy" id="284043"/>
    <lineage>
        <taxon>Bacteria</taxon>
        <taxon>Bacillati</taxon>
        <taxon>Actinomycetota</taxon>
        <taxon>Actinomycetes</taxon>
        <taxon>Kitasatosporales</taxon>
        <taxon>Streptomycetaceae</taxon>
        <taxon>Streptomyces</taxon>
    </lineage>
</organism>
<protein>
    <submittedName>
        <fullName evidence="2">Uncharacterized protein</fullName>
    </submittedName>
</protein>
<evidence type="ECO:0000313" key="2">
    <source>
        <dbReference type="EMBL" id="GEC07982.1"/>
    </source>
</evidence>
<evidence type="ECO:0000313" key="3">
    <source>
        <dbReference type="Proteomes" id="UP000317881"/>
    </source>
</evidence>
<sequence>MAGRAARQARGTINGESGEYADVALSGCGDSGTGKDKNGSEARAAGDKASDSKSTYRLGEASPPQESTMQKYKGSTFTVTPTKVETGTKADLDKSGLQLDESDSSKVPVYVSATLTHTSGKAMTVGDMDDDLILKTDKGERTQAVIVLMGQAKWPNCPAPDTEKQLSAGQSEKICKVFLISEGQKAAAVELSQGFTADPLEWPVKN</sequence>
<name>A0A4Y3VLW5_9ACTN</name>
<dbReference type="AlphaFoldDB" id="A0A4Y3VLW5"/>
<feature type="region of interest" description="Disordered" evidence="1">
    <location>
        <begin position="1"/>
        <end position="88"/>
    </location>
</feature>
<gene>
    <name evidence="2" type="ORF">SSP24_56370</name>
</gene>
<keyword evidence="3" id="KW-1185">Reference proteome</keyword>
<evidence type="ECO:0000256" key="1">
    <source>
        <dbReference type="SAM" id="MobiDB-lite"/>
    </source>
</evidence>
<dbReference type="Proteomes" id="UP000317881">
    <property type="component" value="Unassembled WGS sequence"/>
</dbReference>
<dbReference type="EMBL" id="BJND01000045">
    <property type="protein sequence ID" value="GEC07982.1"/>
    <property type="molecule type" value="Genomic_DNA"/>
</dbReference>
<accession>A0A4Y3VLW5</accession>
<feature type="compositionally biased region" description="Polar residues" evidence="1">
    <location>
        <begin position="64"/>
        <end position="85"/>
    </location>
</feature>